<dbReference type="PROSITE" id="PS00028">
    <property type="entry name" value="ZINC_FINGER_C2H2_1"/>
    <property type="match status" value="1"/>
</dbReference>
<evidence type="ECO:0000259" key="3">
    <source>
        <dbReference type="PROSITE" id="PS50157"/>
    </source>
</evidence>
<organism evidence="4 5">
    <name type="scientific">Colletotrichum tanaceti</name>
    <dbReference type="NCBI Taxonomy" id="1306861"/>
    <lineage>
        <taxon>Eukaryota</taxon>
        <taxon>Fungi</taxon>
        <taxon>Dikarya</taxon>
        <taxon>Ascomycota</taxon>
        <taxon>Pezizomycotina</taxon>
        <taxon>Sordariomycetes</taxon>
        <taxon>Hypocreomycetidae</taxon>
        <taxon>Glomerellales</taxon>
        <taxon>Glomerellaceae</taxon>
        <taxon>Colletotrichum</taxon>
        <taxon>Colletotrichum destructivum species complex</taxon>
    </lineage>
</organism>
<evidence type="ECO:0000256" key="1">
    <source>
        <dbReference type="PROSITE-ProRule" id="PRU00042"/>
    </source>
</evidence>
<keyword evidence="5" id="KW-1185">Reference proteome</keyword>
<dbReference type="STRING" id="1306861.A0A4U6X578"/>
<accession>A0A4U6X578</accession>
<protein>
    <recommendedName>
        <fullName evidence="3">C2H2-type domain-containing protein</fullName>
    </recommendedName>
</protein>
<evidence type="ECO:0000313" key="5">
    <source>
        <dbReference type="Proteomes" id="UP000310108"/>
    </source>
</evidence>
<dbReference type="InterPro" id="IPR013087">
    <property type="entry name" value="Znf_C2H2_type"/>
</dbReference>
<feature type="region of interest" description="Disordered" evidence="2">
    <location>
        <begin position="439"/>
        <end position="465"/>
    </location>
</feature>
<feature type="compositionally biased region" description="Basic and acidic residues" evidence="2">
    <location>
        <begin position="544"/>
        <end position="557"/>
    </location>
</feature>
<keyword evidence="1" id="KW-0863">Zinc-finger</keyword>
<dbReference type="EMBL" id="PJEX01000453">
    <property type="protein sequence ID" value="TKW49979.1"/>
    <property type="molecule type" value="Genomic_DNA"/>
</dbReference>
<evidence type="ECO:0000313" key="4">
    <source>
        <dbReference type="EMBL" id="TKW49979.1"/>
    </source>
</evidence>
<sequence length="579" mass="63871">MGFILKNSPPDGRWDCHYCDGDPGRHRLDEVMDFADGGTVISDEFADGNIVISDDDRHLSASPWAPPTTTPMRRQPRYPALGQPRCLASTSSTELLPTQGCDPTCAMQSAFSVDGTPIASVQSPDLVLAFMEQDVPDVPLSPLHLRQLQETLSDFKMAFLGEPESCCLELPTPRRSGSLDGSMMTFSIAVGQGPEYVVKLLDWPSKPDRACPNDFTQPTPFVNHIAQQIAESTTIYHHHHDPFNQQPSTSETESTYMSAATFNVGRPSNDDIISHFTGANPLLDAMAVTTTGWPYGAQPVGAAPDAMDDNMFQHSPLSDFLEMSDESDDWAVLMQQDMLVTGAFEMAGFDFPTMMEETNYQTPDSPEDIFNDPAVQYDIEQSLQTTGLFDFNGPLPDLSASGYLSSTDQVSSYFGSTNTSPYEPALDFFPEAAPSPSSIFPASADGSPLGTTTTTTTSPGSDSAAAHTFRCTTDGCLKTFRKEAQLKQHQRVHRKALVCDICRAERRTEHKFAQVRDLERHLQARHRDVAERANVRSEVRQCPHPGCEHEGRRDNVSRHHRSKHGKELKWKRGVPHVVG</sequence>
<dbReference type="OrthoDB" id="427030at2759"/>
<evidence type="ECO:0000256" key="2">
    <source>
        <dbReference type="SAM" id="MobiDB-lite"/>
    </source>
</evidence>
<dbReference type="Proteomes" id="UP000310108">
    <property type="component" value="Unassembled WGS sequence"/>
</dbReference>
<keyword evidence="1" id="KW-0479">Metal-binding</keyword>
<dbReference type="GO" id="GO:0008270">
    <property type="term" value="F:zinc ion binding"/>
    <property type="evidence" value="ECO:0007669"/>
    <property type="project" value="UniProtKB-KW"/>
</dbReference>
<feature type="region of interest" description="Disordered" evidence="2">
    <location>
        <begin position="544"/>
        <end position="579"/>
    </location>
</feature>
<proteinExistence type="predicted"/>
<dbReference type="SMART" id="SM00355">
    <property type="entry name" value="ZnF_C2H2"/>
    <property type="match status" value="3"/>
</dbReference>
<reference evidence="4 5" key="1">
    <citation type="journal article" date="2019" name="PLoS ONE">
        <title>Comparative genome analysis indicates high evolutionary potential of pathogenicity genes in Colletotrichum tanaceti.</title>
        <authorList>
            <person name="Lelwala R.V."/>
            <person name="Korhonen P.K."/>
            <person name="Young N.D."/>
            <person name="Scott J.B."/>
            <person name="Ades P.A."/>
            <person name="Gasser R.B."/>
            <person name="Taylor P.W.J."/>
        </authorList>
    </citation>
    <scope>NUCLEOTIDE SEQUENCE [LARGE SCALE GENOMIC DNA]</scope>
    <source>
        <strain evidence="4">BRIP57314</strain>
    </source>
</reference>
<dbReference type="AlphaFoldDB" id="A0A4U6X578"/>
<comment type="caution">
    <text evidence="4">The sequence shown here is derived from an EMBL/GenBank/DDBJ whole genome shotgun (WGS) entry which is preliminary data.</text>
</comment>
<keyword evidence="1" id="KW-0862">Zinc</keyword>
<dbReference type="Gene3D" id="3.30.160.60">
    <property type="entry name" value="Classic Zinc Finger"/>
    <property type="match status" value="1"/>
</dbReference>
<name>A0A4U6X578_9PEZI</name>
<gene>
    <name evidence="4" type="ORF">CTA1_6307</name>
</gene>
<dbReference type="PROSITE" id="PS50157">
    <property type="entry name" value="ZINC_FINGER_C2H2_2"/>
    <property type="match status" value="1"/>
</dbReference>
<feature type="domain" description="C2H2-type" evidence="3">
    <location>
        <begin position="469"/>
        <end position="493"/>
    </location>
</feature>